<dbReference type="PANTHER" id="PTHR39201">
    <property type="entry name" value="EXPORTED PROTEIN-RELATED"/>
    <property type="match status" value="1"/>
</dbReference>
<dbReference type="RefSeq" id="WP_048514304.1">
    <property type="nucleotide sequence ID" value="NZ_FUXD01000023.1"/>
</dbReference>
<name>A0A0J6WV89_9FIRM</name>
<dbReference type="InterPro" id="IPR008254">
    <property type="entry name" value="Flavodoxin/NO_synth"/>
</dbReference>
<accession>A0A0J6WV89</accession>
<dbReference type="Pfam" id="PF12682">
    <property type="entry name" value="Flavodoxin_4"/>
    <property type="match status" value="1"/>
</dbReference>
<dbReference type="Gene3D" id="3.40.50.360">
    <property type="match status" value="1"/>
</dbReference>
<keyword evidence="3" id="KW-1185">Reference proteome</keyword>
<reference evidence="2 3" key="1">
    <citation type="submission" date="2015-06" db="EMBL/GenBank/DDBJ databases">
        <title>Draft genome sequence of beer spoilage bacterium Megasphaera cerevisiae type strain 20462.</title>
        <authorList>
            <person name="Kutumbaka K."/>
            <person name="Pasmowitz J."/>
            <person name="Mategko J."/>
            <person name="Reyes D."/>
            <person name="Friedrich A."/>
            <person name="Han S."/>
            <person name="Martens-Habbena W."/>
            <person name="Neal-McKinney J."/>
            <person name="Janagama H.K."/>
            <person name="Nadala C."/>
            <person name="Samadpour M."/>
        </authorList>
    </citation>
    <scope>NUCLEOTIDE SEQUENCE [LARGE SCALE GENOMIC DNA]</scope>
    <source>
        <strain evidence="2 3">DSM 20462</strain>
    </source>
</reference>
<gene>
    <name evidence="2" type="ORF">AB840_07955</name>
</gene>
<proteinExistence type="predicted"/>
<dbReference type="PATRIC" id="fig|1122219.3.peg.1273"/>
<evidence type="ECO:0000259" key="1">
    <source>
        <dbReference type="Pfam" id="PF12682"/>
    </source>
</evidence>
<feature type="domain" description="Flavodoxin-like" evidence="1">
    <location>
        <begin position="31"/>
        <end position="172"/>
    </location>
</feature>
<dbReference type="InterPro" id="IPR029039">
    <property type="entry name" value="Flavoprotein-like_sf"/>
</dbReference>
<dbReference type="OrthoDB" id="9806505at2"/>
<dbReference type="EMBL" id="LEKT01000022">
    <property type="protein sequence ID" value="KMO86474.1"/>
    <property type="molecule type" value="Genomic_DNA"/>
</dbReference>
<evidence type="ECO:0000313" key="3">
    <source>
        <dbReference type="Proteomes" id="UP000036503"/>
    </source>
</evidence>
<comment type="caution">
    <text evidence="2">The sequence shown here is derived from an EMBL/GenBank/DDBJ whole genome shotgun (WGS) entry which is preliminary data.</text>
</comment>
<protein>
    <submittedName>
        <fullName evidence="2">Flavodoxin</fullName>
    </submittedName>
</protein>
<dbReference type="SUPFAM" id="SSF52218">
    <property type="entry name" value="Flavoproteins"/>
    <property type="match status" value="1"/>
</dbReference>
<dbReference type="AlphaFoldDB" id="A0A0J6WV89"/>
<dbReference type="Proteomes" id="UP000036503">
    <property type="component" value="Unassembled WGS sequence"/>
</dbReference>
<dbReference type="GO" id="GO:0016651">
    <property type="term" value="F:oxidoreductase activity, acting on NAD(P)H"/>
    <property type="evidence" value="ECO:0007669"/>
    <property type="project" value="UniProtKB-ARBA"/>
</dbReference>
<evidence type="ECO:0000313" key="2">
    <source>
        <dbReference type="EMBL" id="KMO86474.1"/>
    </source>
</evidence>
<dbReference type="PANTHER" id="PTHR39201:SF1">
    <property type="entry name" value="FLAVODOXIN-LIKE DOMAIN-CONTAINING PROTEIN"/>
    <property type="match status" value="1"/>
</dbReference>
<dbReference type="GO" id="GO:0010181">
    <property type="term" value="F:FMN binding"/>
    <property type="evidence" value="ECO:0007669"/>
    <property type="project" value="InterPro"/>
</dbReference>
<organism evidence="2 3">
    <name type="scientific">Megasphaera cerevisiae DSM 20462</name>
    <dbReference type="NCBI Taxonomy" id="1122219"/>
    <lineage>
        <taxon>Bacteria</taxon>
        <taxon>Bacillati</taxon>
        <taxon>Bacillota</taxon>
        <taxon>Negativicutes</taxon>
        <taxon>Veillonellales</taxon>
        <taxon>Veillonellaceae</taxon>
        <taxon>Megasphaera</taxon>
    </lineage>
</organism>
<dbReference type="STRING" id="39029.BSR42_07820"/>
<sequence length="173" mass="20142">MNYREEQCLIAYFSHAGWNYASGEIVDLPIGNTERVANMIRVYTGGNLFHIRTEMVYPNEYRKVVEIAKQQKTNHERPKLKKMVECMEEYTVIFLGYPNWCGTMPMAMWTFLESYDLSGKIIKPFCTHEGSGWGHSLEDIHDLCPQARIERGLTLLGTTILDAEDDVRRWLKE</sequence>
<dbReference type="InParanoid" id="A0A0J6WV89"/>